<accession>A0ABT6B9R9</accession>
<dbReference type="EMBL" id="JARJJS010000001">
    <property type="protein sequence ID" value="MDF4024042.1"/>
    <property type="molecule type" value="Genomic_DNA"/>
</dbReference>
<dbReference type="Pfam" id="PF20410">
    <property type="entry name" value="X-Tfes_XVIPCD"/>
    <property type="match status" value="1"/>
</dbReference>
<comment type="caution">
    <text evidence="4">The sequence shown here is derived from an EMBL/GenBank/DDBJ whole genome shotgun (WGS) entry which is preliminary data.</text>
</comment>
<dbReference type="InterPro" id="IPR036365">
    <property type="entry name" value="PGBD-like_sf"/>
</dbReference>
<dbReference type="InterPro" id="IPR002477">
    <property type="entry name" value="Peptidoglycan-bd-like"/>
</dbReference>
<gene>
    <name evidence="4" type="ORF">P3W24_03510</name>
</gene>
<keyword evidence="5" id="KW-1185">Reference proteome</keyword>
<protein>
    <submittedName>
        <fullName evidence="4">Peptidoglycan-binding protein</fullName>
    </submittedName>
</protein>
<name>A0ABT6B9R9_9GAMM</name>
<dbReference type="InterPro" id="IPR036366">
    <property type="entry name" value="PGBDSf"/>
</dbReference>
<evidence type="ECO:0000256" key="1">
    <source>
        <dbReference type="SAM" id="MobiDB-lite"/>
    </source>
</evidence>
<dbReference type="InterPro" id="IPR046519">
    <property type="entry name" value="X-Tfes_XVIPCD"/>
</dbReference>
<evidence type="ECO:0000259" key="3">
    <source>
        <dbReference type="Pfam" id="PF20410"/>
    </source>
</evidence>
<organism evidence="4 5">
    <name type="scientific">Luteibacter sahnii</name>
    <dbReference type="NCBI Taxonomy" id="3021977"/>
    <lineage>
        <taxon>Bacteria</taxon>
        <taxon>Pseudomonadati</taxon>
        <taxon>Pseudomonadota</taxon>
        <taxon>Gammaproteobacteria</taxon>
        <taxon>Lysobacterales</taxon>
        <taxon>Rhodanobacteraceae</taxon>
        <taxon>Luteibacter</taxon>
    </lineage>
</organism>
<evidence type="ECO:0000259" key="2">
    <source>
        <dbReference type="Pfam" id="PF01471"/>
    </source>
</evidence>
<feature type="domain" description="Peptidoglycan binding-like" evidence="2">
    <location>
        <begin position="215"/>
        <end position="275"/>
    </location>
</feature>
<dbReference type="Gene3D" id="1.10.101.10">
    <property type="entry name" value="PGBD-like superfamily/PGBD"/>
    <property type="match status" value="1"/>
</dbReference>
<feature type="region of interest" description="Disordered" evidence="1">
    <location>
        <begin position="383"/>
        <end position="429"/>
    </location>
</feature>
<feature type="region of interest" description="Disordered" evidence="1">
    <location>
        <begin position="196"/>
        <end position="219"/>
    </location>
</feature>
<feature type="domain" description="X-Tfes XVIPCD" evidence="3">
    <location>
        <begin position="294"/>
        <end position="391"/>
    </location>
</feature>
<dbReference type="Pfam" id="PF01471">
    <property type="entry name" value="PG_binding_1"/>
    <property type="match status" value="1"/>
</dbReference>
<feature type="compositionally biased region" description="Low complexity" evidence="1">
    <location>
        <begin position="198"/>
        <end position="208"/>
    </location>
</feature>
<feature type="compositionally biased region" description="Low complexity" evidence="1">
    <location>
        <begin position="389"/>
        <end position="429"/>
    </location>
</feature>
<dbReference type="SUPFAM" id="SSF47090">
    <property type="entry name" value="PGBD-like"/>
    <property type="match status" value="1"/>
</dbReference>
<dbReference type="Proteomes" id="UP001528850">
    <property type="component" value="Unassembled WGS sequence"/>
</dbReference>
<evidence type="ECO:0000313" key="5">
    <source>
        <dbReference type="Proteomes" id="UP001528850"/>
    </source>
</evidence>
<reference evidence="4 5" key="1">
    <citation type="journal article" date="2024" name="Curr. Microbiol.">
        <title>Luteibacter sahnii sp. nov., A Novel Yellow-Colored Xanthomonadin Pigment Producing Probiotic Bacterium from Healthy Rice Seed Microbiome.</title>
        <authorList>
            <person name="Jaiswal G."/>
            <person name="Rana R."/>
            <person name="Nayak P.K."/>
            <person name="Chouhan R."/>
            <person name="Gandhi S.G."/>
            <person name="Patel H.K."/>
            <person name="Patil P.B."/>
        </authorList>
    </citation>
    <scope>NUCLEOTIDE SEQUENCE [LARGE SCALE GENOMIC DNA]</scope>
    <source>
        <strain evidence="4 5">PPL201</strain>
    </source>
</reference>
<proteinExistence type="predicted"/>
<evidence type="ECO:0000313" key="4">
    <source>
        <dbReference type="EMBL" id="MDF4024042.1"/>
    </source>
</evidence>
<sequence>MDTVSNQDIKRLVATQGTNRMYELEDGSWLKASEGTVAWRNNNPGNLKFGYKDSADTTVHTSRTKAAALASAQKNYDGVVDLDQWGNAVFKNYESGRAAQEQLLTEKWSDKTVEDVVKAYSVADYSGSTHHANQIKTIHATAAAEGVDLHGKRIGNMTSKELDALADGLSKAEGWRAGTVQTMKPLSAEALRDTMGKAEAASHASSHALKQGANSPDVRHVQESMKALGFTGSNGKPLEADGRFGPQTKEAVQAFQRAHHLNDDGIVGKDTLKAIQEAAKVNKPPSASHTPLLNDRAHPAHGMYEQALAGMQDFERRMGHASGPHTHSVSGALTAAAVRAGLDRIDHVAVSDDASKAYAMQGDVSSPFKRHAEVDVAHAARTPLAESSTQAMAHEAQHAQAAQGTTQTQQQASAQATAAPAQPALPGHP</sequence>